<comment type="pathway">
    <text evidence="2 12">Cofactor biosynthesis; NAD(+) biosynthesis; nicotinate D-ribonucleotide from quinolinate: step 1/1.</text>
</comment>
<accession>A0A316V2T9</accession>
<dbReference type="PIRSF" id="PIRSF006250">
    <property type="entry name" value="NadC_ModD"/>
    <property type="match status" value="1"/>
</dbReference>
<proteinExistence type="inferred from homology"/>
<name>A0A316V2T9_9BASI</name>
<evidence type="ECO:0000256" key="12">
    <source>
        <dbReference type="PIRNR" id="PIRNR006250"/>
    </source>
</evidence>
<keyword evidence="9 12" id="KW-0808">Transferase</keyword>
<protein>
    <recommendedName>
        <fullName evidence="6 12">Nicotinate-nucleotide pyrophosphorylase [carboxylating]</fullName>
        <ecNumber evidence="5 12">2.4.2.19</ecNumber>
    </recommendedName>
    <alternativeName>
        <fullName evidence="10 12">Quinolinate phosphoribosyltransferase [decarboxylating]</fullName>
    </alternativeName>
</protein>
<evidence type="ECO:0000313" key="16">
    <source>
        <dbReference type="Proteomes" id="UP000245884"/>
    </source>
</evidence>
<dbReference type="CDD" id="cd01572">
    <property type="entry name" value="QPRTase"/>
    <property type="match status" value="1"/>
</dbReference>
<dbReference type="InterPro" id="IPR022412">
    <property type="entry name" value="Quinolinate_PRibosylTrfase_N"/>
</dbReference>
<dbReference type="Gene3D" id="3.90.1170.20">
    <property type="entry name" value="Quinolinate phosphoribosyl transferase, N-terminal domain"/>
    <property type="match status" value="1"/>
</dbReference>
<dbReference type="GeneID" id="37029333"/>
<dbReference type="STRING" id="1569628.A0A316V2T9"/>
<evidence type="ECO:0000256" key="7">
    <source>
        <dbReference type="ARBA" id="ARBA00022642"/>
    </source>
</evidence>
<evidence type="ECO:0000256" key="3">
    <source>
        <dbReference type="ARBA" id="ARBA00009400"/>
    </source>
</evidence>
<organism evidence="15 16">
    <name type="scientific">Jaminaea rosea</name>
    <dbReference type="NCBI Taxonomy" id="1569628"/>
    <lineage>
        <taxon>Eukaryota</taxon>
        <taxon>Fungi</taxon>
        <taxon>Dikarya</taxon>
        <taxon>Basidiomycota</taxon>
        <taxon>Ustilaginomycotina</taxon>
        <taxon>Exobasidiomycetes</taxon>
        <taxon>Microstromatales</taxon>
        <taxon>Microstromatales incertae sedis</taxon>
        <taxon>Jaminaea</taxon>
    </lineage>
</organism>
<evidence type="ECO:0000256" key="8">
    <source>
        <dbReference type="ARBA" id="ARBA00022676"/>
    </source>
</evidence>
<feature type="domain" description="Quinolinate phosphoribosyl transferase N-terminal" evidence="14">
    <location>
        <begin position="55"/>
        <end position="130"/>
    </location>
</feature>
<keyword evidence="8 12" id="KW-0328">Glycosyltransferase</keyword>
<dbReference type="PANTHER" id="PTHR32179">
    <property type="entry name" value="NICOTINATE-NUCLEOTIDE PYROPHOSPHORYLASE [CARBOXYLATING]"/>
    <property type="match status" value="1"/>
</dbReference>
<evidence type="ECO:0000256" key="4">
    <source>
        <dbReference type="ARBA" id="ARBA00011218"/>
    </source>
</evidence>
<feature type="domain" description="Quinolinate phosphoribosyl transferase C-terminal" evidence="13">
    <location>
        <begin position="132"/>
        <end position="313"/>
    </location>
</feature>
<dbReference type="EMBL" id="KZ819663">
    <property type="protein sequence ID" value="PWN29745.1"/>
    <property type="molecule type" value="Genomic_DNA"/>
</dbReference>
<dbReference type="Gene3D" id="3.20.20.70">
    <property type="entry name" value="Aldolase class I"/>
    <property type="match status" value="1"/>
</dbReference>
<comment type="similarity">
    <text evidence="3 12">Belongs to the NadC/ModD family.</text>
</comment>
<dbReference type="InterPro" id="IPR004393">
    <property type="entry name" value="NadC"/>
</dbReference>
<evidence type="ECO:0000256" key="2">
    <source>
        <dbReference type="ARBA" id="ARBA00004893"/>
    </source>
</evidence>
<dbReference type="Pfam" id="PF02749">
    <property type="entry name" value="QRPTase_N"/>
    <property type="match status" value="1"/>
</dbReference>
<evidence type="ECO:0000259" key="14">
    <source>
        <dbReference type="Pfam" id="PF02749"/>
    </source>
</evidence>
<dbReference type="OrthoDB" id="10067394at2759"/>
<evidence type="ECO:0000256" key="5">
    <source>
        <dbReference type="ARBA" id="ARBA00011944"/>
    </source>
</evidence>
<evidence type="ECO:0000259" key="13">
    <source>
        <dbReference type="Pfam" id="PF01729"/>
    </source>
</evidence>
<dbReference type="GO" id="GO:0009435">
    <property type="term" value="P:NAD+ biosynthetic process"/>
    <property type="evidence" value="ECO:0007669"/>
    <property type="project" value="UniProtKB-UniPathway"/>
</dbReference>
<dbReference type="InterPro" id="IPR027277">
    <property type="entry name" value="NadC/ModD"/>
</dbReference>
<sequence length="325" mass="34849">MYGGMLAAPSATRSLSPKFRHLLPPTYSQTIAAWLAEDCPSLDYGGFVVGEDLKEASLWCKSPGVLAGVPFFDEVFRQLGCSVQWYFDEGAMIGKEGEGKTKVKAATVRGPARKLLLGERVALNTLARCSGIATASHLFLRRARQAGYRGIVAGTRKTTPGFRLVEKYGMLVGGVDMHRYDLSSMVMLKDNHVWSTGSIPAAVAAARAAAGFSMRIDVEVQSEEEARQAIAAGADVVMLDNLEGQELIDVARRLKSELHASSGVKGGKEFLIESSGGIDLANLSSGGHLDDAIDVISTSAIHQSTKHVDFSLKIEPLSQVKTRGH</sequence>
<evidence type="ECO:0000256" key="6">
    <source>
        <dbReference type="ARBA" id="ARBA00020990"/>
    </source>
</evidence>
<dbReference type="InterPro" id="IPR036068">
    <property type="entry name" value="Nicotinate_pribotase-like_C"/>
</dbReference>
<keyword evidence="16" id="KW-1185">Reference proteome</keyword>
<comment type="function">
    <text evidence="1 12">Involved in the catabolism of quinolinic acid (QA).</text>
</comment>
<dbReference type="FunFam" id="3.20.20.70:FF:000090">
    <property type="entry name" value="Nicotinate-nucleotide pyrophosphorylase [carboxylating]"/>
    <property type="match status" value="1"/>
</dbReference>
<evidence type="ECO:0000256" key="1">
    <source>
        <dbReference type="ARBA" id="ARBA00003237"/>
    </source>
</evidence>
<evidence type="ECO:0000313" key="15">
    <source>
        <dbReference type="EMBL" id="PWN29745.1"/>
    </source>
</evidence>
<gene>
    <name evidence="15" type="ORF">BDZ90DRAFT_245435</name>
</gene>
<dbReference type="Proteomes" id="UP000245884">
    <property type="component" value="Unassembled WGS sequence"/>
</dbReference>
<comment type="catalytic activity">
    <reaction evidence="11 12">
        <text>nicotinate beta-D-ribonucleotide + CO2 + diphosphate = quinolinate + 5-phospho-alpha-D-ribose 1-diphosphate + 2 H(+)</text>
        <dbReference type="Rhea" id="RHEA:12733"/>
        <dbReference type="ChEBI" id="CHEBI:15378"/>
        <dbReference type="ChEBI" id="CHEBI:16526"/>
        <dbReference type="ChEBI" id="CHEBI:29959"/>
        <dbReference type="ChEBI" id="CHEBI:33019"/>
        <dbReference type="ChEBI" id="CHEBI:57502"/>
        <dbReference type="ChEBI" id="CHEBI:58017"/>
        <dbReference type="EC" id="2.4.2.19"/>
    </reaction>
</comment>
<dbReference type="PANTHER" id="PTHR32179:SF3">
    <property type="entry name" value="NICOTINATE-NUCLEOTIDE PYROPHOSPHORYLASE [CARBOXYLATING]"/>
    <property type="match status" value="1"/>
</dbReference>
<evidence type="ECO:0000256" key="9">
    <source>
        <dbReference type="ARBA" id="ARBA00022679"/>
    </source>
</evidence>
<dbReference type="InterPro" id="IPR002638">
    <property type="entry name" value="Quinolinate_PRibosylTrfase_C"/>
</dbReference>
<evidence type="ECO:0000256" key="10">
    <source>
        <dbReference type="ARBA" id="ARBA00033102"/>
    </source>
</evidence>
<dbReference type="AlphaFoldDB" id="A0A316V2T9"/>
<dbReference type="NCBIfam" id="TIGR00078">
    <property type="entry name" value="nadC"/>
    <property type="match status" value="1"/>
</dbReference>
<reference evidence="15 16" key="1">
    <citation type="journal article" date="2018" name="Mol. Biol. Evol.">
        <title>Broad Genomic Sampling Reveals a Smut Pathogenic Ancestry of the Fungal Clade Ustilaginomycotina.</title>
        <authorList>
            <person name="Kijpornyongpan T."/>
            <person name="Mondo S.J."/>
            <person name="Barry K."/>
            <person name="Sandor L."/>
            <person name="Lee J."/>
            <person name="Lipzen A."/>
            <person name="Pangilinan J."/>
            <person name="LaButti K."/>
            <person name="Hainaut M."/>
            <person name="Henrissat B."/>
            <person name="Grigoriev I.V."/>
            <person name="Spatafora J.W."/>
            <person name="Aime M.C."/>
        </authorList>
    </citation>
    <scope>NUCLEOTIDE SEQUENCE [LARGE SCALE GENOMIC DNA]</scope>
    <source>
        <strain evidence="15 16">MCA 5214</strain>
    </source>
</reference>
<keyword evidence="7 12" id="KW-0662">Pyridine nucleotide biosynthesis</keyword>
<dbReference type="InterPro" id="IPR013785">
    <property type="entry name" value="Aldolase_TIM"/>
</dbReference>
<dbReference type="SUPFAM" id="SSF51690">
    <property type="entry name" value="Nicotinate/Quinolinate PRTase C-terminal domain-like"/>
    <property type="match status" value="1"/>
</dbReference>
<dbReference type="FunFam" id="3.90.1170.20:FF:000003">
    <property type="entry name" value="Nicotinate-nucleotide pyrophosphorylase [carboxylating]"/>
    <property type="match status" value="1"/>
</dbReference>
<dbReference type="EC" id="2.4.2.19" evidence="5 12"/>
<dbReference type="SUPFAM" id="SSF54675">
    <property type="entry name" value="Nicotinate/Quinolinate PRTase N-terminal domain-like"/>
    <property type="match status" value="1"/>
</dbReference>
<dbReference type="Pfam" id="PF01729">
    <property type="entry name" value="QRPTase_C"/>
    <property type="match status" value="1"/>
</dbReference>
<dbReference type="RefSeq" id="XP_025364357.1">
    <property type="nucleotide sequence ID" value="XM_025507510.1"/>
</dbReference>
<dbReference type="GO" id="GO:0034213">
    <property type="term" value="P:quinolinate catabolic process"/>
    <property type="evidence" value="ECO:0007669"/>
    <property type="project" value="TreeGrafter"/>
</dbReference>
<dbReference type="GO" id="GO:0004514">
    <property type="term" value="F:nicotinate-nucleotide diphosphorylase (carboxylating) activity"/>
    <property type="evidence" value="ECO:0007669"/>
    <property type="project" value="UniProtKB-EC"/>
</dbReference>
<dbReference type="GO" id="GO:0005737">
    <property type="term" value="C:cytoplasm"/>
    <property type="evidence" value="ECO:0007669"/>
    <property type="project" value="TreeGrafter"/>
</dbReference>
<dbReference type="UniPathway" id="UPA00253">
    <property type="reaction ID" value="UER00331"/>
</dbReference>
<comment type="subunit">
    <text evidence="4 12">Hexamer formed by 3 homodimers.</text>
</comment>
<evidence type="ECO:0000256" key="11">
    <source>
        <dbReference type="ARBA" id="ARBA00047445"/>
    </source>
</evidence>
<dbReference type="InterPro" id="IPR037128">
    <property type="entry name" value="Quinolinate_PRibosylTase_N_sf"/>
</dbReference>